<feature type="transmembrane region" description="Helical" evidence="1">
    <location>
        <begin position="6"/>
        <end position="29"/>
    </location>
</feature>
<sequence length="117" mass="13641">MSDQLMLLILISFFVVITVPTIYAIYLFVSLTKDEYALKDALSQYGLTISKPRDSSFGIFWTLRKEDKILAKQLLGEHPHLEHLNQRFNRKLKRVYIILTITGISFGIFLRIIFQCT</sequence>
<evidence type="ECO:0000256" key="1">
    <source>
        <dbReference type="SAM" id="Phobius"/>
    </source>
</evidence>
<evidence type="ECO:0000313" key="2">
    <source>
        <dbReference type="EMBL" id="NIZ41270.1"/>
    </source>
</evidence>
<comment type="caution">
    <text evidence="2">The sequence shown here is derived from an EMBL/GenBank/DDBJ whole genome shotgun (WGS) entry which is preliminary data.</text>
</comment>
<keyword evidence="1" id="KW-1133">Transmembrane helix</keyword>
<protein>
    <submittedName>
        <fullName evidence="2">Uncharacterized protein</fullName>
    </submittedName>
</protein>
<reference evidence="2 3" key="1">
    <citation type="submission" date="2020-03" db="EMBL/GenBank/DDBJ databases">
        <title>Spirochaetal bacteria isolated from arthropods constitute a novel genus Entomospira genus novum within the order Spirochaetales.</title>
        <authorList>
            <person name="Grana-Miraglia L."/>
            <person name="Sikutova S."/>
            <person name="Fingerle V."/>
            <person name="Sing A."/>
            <person name="Castillo-Ramirez S."/>
            <person name="Margos G."/>
            <person name="Rudolf I."/>
        </authorList>
    </citation>
    <scope>NUCLEOTIDE SEQUENCE [LARGE SCALE GENOMIC DNA]</scope>
    <source>
        <strain evidence="2 3">BR193</strain>
    </source>
</reference>
<keyword evidence="1" id="KW-0472">Membrane</keyword>
<organism evidence="2 3">
    <name type="scientific">Entomospira entomophila</name>
    <dbReference type="NCBI Taxonomy" id="2719988"/>
    <lineage>
        <taxon>Bacteria</taxon>
        <taxon>Pseudomonadati</taxon>
        <taxon>Spirochaetota</taxon>
        <taxon>Spirochaetia</taxon>
        <taxon>Spirochaetales</taxon>
        <taxon>Spirochaetaceae</taxon>
        <taxon>Entomospira</taxon>
    </lineage>
</organism>
<name>A0A968G9W9_9SPIO</name>
<proteinExistence type="predicted"/>
<dbReference type="Proteomes" id="UP000711995">
    <property type="component" value="Unassembled WGS sequence"/>
</dbReference>
<keyword evidence="3" id="KW-1185">Reference proteome</keyword>
<evidence type="ECO:0000313" key="3">
    <source>
        <dbReference type="Proteomes" id="UP000711995"/>
    </source>
</evidence>
<dbReference type="AlphaFoldDB" id="A0A968G9W9"/>
<feature type="transmembrane region" description="Helical" evidence="1">
    <location>
        <begin position="95"/>
        <end position="114"/>
    </location>
</feature>
<dbReference type="RefSeq" id="WP_167700891.1">
    <property type="nucleotide sequence ID" value="NZ_CP118175.1"/>
</dbReference>
<dbReference type="EMBL" id="JAATLJ010000002">
    <property type="protein sequence ID" value="NIZ41270.1"/>
    <property type="molecule type" value="Genomic_DNA"/>
</dbReference>
<gene>
    <name evidence="2" type="ORF">HCT14_07110</name>
</gene>
<keyword evidence="1" id="KW-0812">Transmembrane</keyword>
<accession>A0A968G9W9</accession>